<organism evidence="2 3">
    <name type="scientific">Striga asiatica</name>
    <name type="common">Asiatic witchweed</name>
    <name type="synonym">Buchnera asiatica</name>
    <dbReference type="NCBI Taxonomy" id="4170"/>
    <lineage>
        <taxon>Eukaryota</taxon>
        <taxon>Viridiplantae</taxon>
        <taxon>Streptophyta</taxon>
        <taxon>Embryophyta</taxon>
        <taxon>Tracheophyta</taxon>
        <taxon>Spermatophyta</taxon>
        <taxon>Magnoliopsida</taxon>
        <taxon>eudicotyledons</taxon>
        <taxon>Gunneridae</taxon>
        <taxon>Pentapetalae</taxon>
        <taxon>asterids</taxon>
        <taxon>lamiids</taxon>
        <taxon>Lamiales</taxon>
        <taxon>Orobanchaceae</taxon>
        <taxon>Buchnereae</taxon>
        <taxon>Striga</taxon>
    </lineage>
</organism>
<evidence type="ECO:0000313" key="2">
    <source>
        <dbReference type="EMBL" id="GER34667.1"/>
    </source>
</evidence>
<evidence type="ECO:0000256" key="1">
    <source>
        <dbReference type="SAM" id="MobiDB-lite"/>
    </source>
</evidence>
<dbReference type="AlphaFoldDB" id="A0A5A7PQV7"/>
<sequence length="123" mass="13992">MRNPLPPLHRPVADGRRRRRRRREARPPPIGAAAAAAARRLAGIRRPFLLRRLCPPAEALGSPNNLYNQSRSNFARVGDALSRPRLRTLVEEDNLCTVDDVRLDTADIKILLNFRNSYHVVVR</sequence>
<gene>
    <name evidence="2" type="ORF">STAS_10906</name>
</gene>
<reference evidence="3" key="1">
    <citation type="journal article" date="2019" name="Curr. Biol.">
        <title>Genome Sequence of Striga asiatica Provides Insight into the Evolution of Plant Parasitism.</title>
        <authorList>
            <person name="Yoshida S."/>
            <person name="Kim S."/>
            <person name="Wafula E.K."/>
            <person name="Tanskanen J."/>
            <person name="Kim Y.M."/>
            <person name="Honaas L."/>
            <person name="Yang Z."/>
            <person name="Spallek T."/>
            <person name="Conn C.E."/>
            <person name="Ichihashi Y."/>
            <person name="Cheong K."/>
            <person name="Cui S."/>
            <person name="Der J.P."/>
            <person name="Gundlach H."/>
            <person name="Jiao Y."/>
            <person name="Hori C."/>
            <person name="Ishida J.K."/>
            <person name="Kasahara H."/>
            <person name="Kiba T."/>
            <person name="Kim M.S."/>
            <person name="Koo N."/>
            <person name="Laohavisit A."/>
            <person name="Lee Y.H."/>
            <person name="Lumba S."/>
            <person name="McCourt P."/>
            <person name="Mortimer J.C."/>
            <person name="Mutuku J.M."/>
            <person name="Nomura T."/>
            <person name="Sasaki-Sekimoto Y."/>
            <person name="Seto Y."/>
            <person name="Wang Y."/>
            <person name="Wakatake T."/>
            <person name="Sakakibara H."/>
            <person name="Demura T."/>
            <person name="Yamaguchi S."/>
            <person name="Yoneyama K."/>
            <person name="Manabe R.I."/>
            <person name="Nelson D.C."/>
            <person name="Schulman A.H."/>
            <person name="Timko M.P."/>
            <person name="dePamphilis C.W."/>
            <person name="Choi D."/>
            <person name="Shirasu K."/>
        </authorList>
    </citation>
    <scope>NUCLEOTIDE SEQUENCE [LARGE SCALE GENOMIC DNA]</scope>
    <source>
        <strain evidence="3">cv. UVA1</strain>
    </source>
</reference>
<dbReference type="Proteomes" id="UP000325081">
    <property type="component" value="Unassembled WGS sequence"/>
</dbReference>
<name>A0A5A7PQV7_STRAF</name>
<accession>A0A5A7PQV7</accession>
<proteinExistence type="predicted"/>
<dbReference type="EMBL" id="BKCP01004938">
    <property type="protein sequence ID" value="GER34667.1"/>
    <property type="molecule type" value="Genomic_DNA"/>
</dbReference>
<comment type="caution">
    <text evidence="2">The sequence shown here is derived from an EMBL/GenBank/DDBJ whole genome shotgun (WGS) entry which is preliminary data.</text>
</comment>
<feature type="region of interest" description="Disordered" evidence="1">
    <location>
        <begin position="1"/>
        <end position="33"/>
    </location>
</feature>
<protein>
    <submittedName>
        <fullName evidence="2">ARM repeat superfamily protein</fullName>
    </submittedName>
</protein>
<keyword evidence="3" id="KW-1185">Reference proteome</keyword>
<evidence type="ECO:0000313" key="3">
    <source>
        <dbReference type="Proteomes" id="UP000325081"/>
    </source>
</evidence>